<keyword evidence="2" id="KW-1185">Reference proteome</keyword>
<name>A0A0P1I171_9RHOB</name>
<protein>
    <recommendedName>
        <fullName evidence="3">HicB-like antitoxin of toxin-antitoxin system domain-containing protein</fullName>
    </recommendedName>
</protein>
<evidence type="ECO:0008006" key="3">
    <source>
        <dbReference type="Google" id="ProtNLM"/>
    </source>
</evidence>
<reference evidence="2" key="1">
    <citation type="submission" date="2015-09" db="EMBL/GenBank/DDBJ databases">
        <authorList>
            <person name="Rodrigo-Torres Lidia"/>
            <person name="Arahal R.David."/>
        </authorList>
    </citation>
    <scope>NUCLEOTIDE SEQUENCE [LARGE SCALE GENOMIC DNA]</scope>
    <source>
        <strain evidence="2">CECT 7735</strain>
    </source>
</reference>
<dbReference type="GeneID" id="83879444"/>
<sequence>MTRYTAVVHKDTDTDYGIHIAGLPLFSSAASIDDVPMRAQAALRLFAETEPLPDLASLDIELDSAAFVVEVDI</sequence>
<dbReference type="RefSeq" id="WP_145865243.1">
    <property type="nucleotide sequence ID" value="NZ_CYTW01000001.1"/>
</dbReference>
<dbReference type="EMBL" id="CYTW01000001">
    <property type="protein sequence ID" value="CUJ84256.1"/>
    <property type="molecule type" value="Genomic_DNA"/>
</dbReference>
<gene>
    <name evidence="1" type="ORF">PH7735_00356</name>
</gene>
<organism evidence="1 2">
    <name type="scientific">Shimia thalassica</name>
    <dbReference type="NCBI Taxonomy" id="1715693"/>
    <lineage>
        <taxon>Bacteria</taxon>
        <taxon>Pseudomonadati</taxon>
        <taxon>Pseudomonadota</taxon>
        <taxon>Alphaproteobacteria</taxon>
        <taxon>Rhodobacterales</taxon>
        <taxon>Roseobacteraceae</taxon>
    </lineage>
</organism>
<accession>A0A0P1I171</accession>
<proteinExistence type="predicted"/>
<dbReference type="AlphaFoldDB" id="A0A0P1I171"/>
<dbReference type="Proteomes" id="UP000051870">
    <property type="component" value="Unassembled WGS sequence"/>
</dbReference>
<dbReference type="STRING" id="1715693.PH7735_00356"/>
<evidence type="ECO:0000313" key="2">
    <source>
        <dbReference type="Proteomes" id="UP000051870"/>
    </source>
</evidence>
<evidence type="ECO:0000313" key="1">
    <source>
        <dbReference type="EMBL" id="CUJ84256.1"/>
    </source>
</evidence>